<gene>
    <name evidence="3" type="ORF">L3X38_037926</name>
</gene>
<dbReference type="InterPro" id="IPR029472">
    <property type="entry name" value="Copia-like_N"/>
</dbReference>
<organism evidence="3 4">
    <name type="scientific">Prunus dulcis</name>
    <name type="common">Almond</name>
    <name type="synonym">Amygdalus dulcis</name>
    <dbReference type="NCBI Taxonomy" id="3755"/>
    <lineage>
        <taxon>Eukaryota</taxon>
        <taxon>Viridiplantae</taxon>
        <taxon>Streptophyta</taxon>
        <taxon>Embryophyta</taxon>
        <taxon>Tracheophyta</taxon>
        <taxon>Spermatophyta</taxon>
        <taxon>Magnoliopsida</taxon>
        <taxon>eudicotyledons</taxon>
        <taxon>Gunneridae</taxon>
        <taxon>Pentapetalae</taxon>
        <taxon>rosids</taxon>
        <taxon>fabids</taxon>
        <taxon>Rosales</taxon>
        <taxon>Rosaceae</taxon>
        <taxon>Amygdaloideae</taxon>
        <taxon>Amygdaleae</taxon>
        <taxon>Prunus</taxon>
    </lineage>
</organism>
<dbReference type="Pfam" id="PF14244">
    <property type="entry name" value="Retrotran_gag_3"/>
    <property type="match status" value="1"/>
</dbReference>
<dbReference type="Proteomes" id="UP001054821">
    <property type="component" value="Chromosome 7"/>
</dbReference>
<feature type="domain" description="Retrotransposon Copia-like N-terminal" evidence="2">
    <location>
        <begin position="27"/>
        <end position="70"/>
    </location>
</feature>
<name>A0AAD4YRP3_PRUDU</name>
<comment type="caution">
    <text evidence="3">The sequence shown here is derived from an EMBL/GenBank/DDBJ whole genome shotgun (WGS) entry which is preliminary data.</text>
</comment>
<feature type="region of interest" description="Disordered" evidence="1">
    <location>
        <begin position="1"/>
        <end position="25"/>
    </location>
</feature>
<dbReference type="EMBL" id="JAJFAZ020000007">
    <property type="protein sequence ID" value="KAI5318218.1"/>
    <property type="molecule type" value="Genomic_DNA"/>
</dbReference>
<evidence type="ECO:0000259" key="2">
    <source>
        <dbReference type="Pfam" id="PF14244"/>
    </source>
</evidence>
<evidence type="ECO:0000313" key="3">
    <source>
        <dbReference type="EMBL" id="KAI5318218.1"/>
    </source>
</evidence>
<proteinExistence type="predicted"/>
<evidence type="ECO:0000256" key="1">
    <source>
        <dbReference type="SAM" id="MobiDB-lite"/>
    </source>
</evidence>
<dbReference type="PANTHER" id="PTHR37610">
    <property type="entry name" value="CCHC-TYPE DOMAIN-CONTAINING PROTEIN"/>
    <property type="match status" value="1"/>
</dbReference>
<dbReference type="AlphaFoldDB" id="A0AAD4YRP3"/>
<keyword evidence="4" id="KW-1185">Reference proteome</keyword>
<reference evidence="3 4" key="1">
    <citation type="journal article" date="2022" name="G3 (Bethesda)">
        <title>Whole-genome sequence and methylome profiling of the almond [Prunus dulcis (Mill.) D.A. Webb] cultivar 'Nonpareil'.</title>
        <authorList>
            <person name="D'Amico-Willman K.M."/>
            <person name="Ouma W.Z."/>
            <person name="Meulia T."/>
            <person name="Sideli G.M."/>
            <person name="Gradziel T.M."/>
            <person name="Fresnedo-Ramirez J."/>
        </authorList>
    </citation>
    <scope>NUCLEOTIDE SEQUENCE [LARGE SCALE GENOMIC DNA]</scope>
    <source>
        <strain evidence="3">Clone GOH B32 T37-40</strain>
    </source>
</reference>
<sequence length="151" mass="16932">MAEDNPFGSEAESFTAPPSSFPEAEVNPNQRLCSVLLNEFNYLPWSRAVTLALGGRSKLRFVNGTIQAPEDSSPEYEAWLCKDQLVMSWLLNSMDPKLSEIFNFSESSLSLWKAVKDMYGNQNNAARVFQHKRNLASLKQVINPLFIISAA</sequence>
<dbReference type="PANTHER" id="PTHR37610:SF40">
    <property type="entry name" value="OS01G0909600 PROTEIN"/>
    <property type="match status" value="1"/>
</dbReference>
<evidence type="ECO:0000313" key="4">
    <source>
        <dbReference type="Proteomes" id="UP001054821"/>
    </source>
</evidence>
<accession>A0AAD4YRP3</accession>
<protein>
    <recommendedName>
        <fullName evidence="2">Retrotransposon Copia-like N-terminal domain-containing protein</fullName>
    </recommendedName>
</protein>